<evidence type="ECO:0000256" key="4">
    <source>
        <dbReference type="ARBA" id="ARBA00022737"/>
    </source>
</evidence>
<evidence type="ECO:0000256" key="7">
    <source>
        <dbReference type="RuleBase" id="RU004481"/>
    </source>
</evidence>
<keyword evidence="3" id="KW-0690">Ribosome biogenesis</keyword>
<keyword evidence="6 7" id="KW-0342">GTP-binding</keyword>
<dbReference type="Gene3D" id="3.30.300.20">
    <property type="match status" value="1"/>
</dbReference>
<dbReference type="InterPro" id="IPR027417">
    <property type="entry name" value="P-loop_NTPase"/>
</dbReference>
<keyword evidence="5 7" id="KW-0547">Nucleotide-binding</keyword>
<dbReference type="InterPro" id="IPR016484">
    <property type="entry name" value="GTPase_Der"/>
</dbReference>
<dbReference type="NCBIfam" id="TIGR00231">
    <property type="entry name" value="small_GTP"/>
    <property type="match status" value="1"/>
</dbReference>
<organism evidence="9 10">
    <name type="scientific">Symbiochloris irregularis</name>
    <dbReference type="NCBI Taxonomy" id="706552"/>
    <lineage>
        <taxon>Eukaryota</taxon>
        <taxon>Viridiplantae</taxon>
        <taxon>Chlorophyta</taxon>
        <taxon>core chlorophytes</taxon>
        <taxon>Trebouxiophyceae</taxon>
        <taxon>Trebouxiales</taxon>
        <taxon>Trebouxiaceae</taxon>
        <taxon>Symbiochloris</taxon>
    </lineage>
</organism>
<dbReference type="CDD" id="cd01895">
    <property type="entry name" value="EngA2"/>
    <property type="match status" value="1"/>
</dbReference>
<dbReference type="Pfam" id="PF14714">
    <property type="entry name" value="KH_dom-like"/>
    <property type="match status" value="1"/>
</dbReference>
<sequence>MDMPCIETRLGIRDPLTDTPVELLPKVAIIGRPNVGKSALFNRICGSNTAIIYDYPGVTRDRLYMRADWGTTEFVVVDTGGLMNTSQRLPASLSAKDVRGLGDTNLPEAIEAQAAAGVEEADAVVLTVDGQMGMVPADADIAAWLRRTYPDKPLMLVVNKCESSRSGEMQAADFWTLGLEPMPVSAISGSGTGDMMDALVKLLPPPRQPLAASGEGSKAREPIAVAILGRPNVGKSSLLNSLVGQERAIVSSVAGTTRDATDTDFTSPSGGKFRLLDTAGIRRKGAVASSPDGAEALSVQRAIRAVRRCEVVALVLDGVRCIEDRGHRFIVPTQDFHLAELVAAEGRGAVIVVNKWDAVAKDTHTMAEYQKELLAQLRPLSWAPVVFTSATSGQRVTNILQAVETAAEQYRRRISTATLNMVIREAVAWRPPPALKGNKRRGRIYYGTQAGAQPPTFVMFVNDVKLFEDDYKRYLEKQLRENAGFQGSPIRIVFRGKPKGKANYDASD</sequence>
<dbReference type="FunFam" id="3.40.50.300:FF:001185">
    <property type="entry name" value="GTPase Der"/>
    <property type="match status" value="1"/>
</dbReference>
<evidence type="ECO:0000256" key="5">
    <source>
        <dbReference type="ARBA" id="ARBA00022741"/>
    </source>
</evidence>
<dbReference type="InterPro" id="IPR005225">
    <property type="entry name" value="Small_GTP-bd"/>
</dbReference>
<evidence type="ECO:0000256" key="1">
    <source>
        <dbReference type="ARBA" id="ARBA00008279"/>
    </source>
</evidence>
<dbReference type="InterPro" id="IPR015946">
    <property type="entry name" value="KH_dom-like_a/b"/>
</dbReference>
<comment type="similarity">
    <text evidence="1 7">Belongs to the TRAFAC class TrmE-Era-EngA-EngB-Septin-like GTPase superfamily. EngA (Der) GTPase family.</text>
</comment>
<dbReference type="InterPro" id="IPR032859">
    <property type="entry name" value="KH_dom-like"/>
</dbReference>
<dbReference type="GO" id="GO:0009507">
    <property type="term" value="C:chloroplast"/>
    <property type="evidence" value="ECO:0007669"/>
    <property type="project" value="TreeGrafter"/>
</dbReference>
<comment type="function">
    <text evidence="7">GTPase that plays an essential role in the late steps of ribosome biogenesis.</text>
</comment>
<evidence type="ECO:0000256" key="6">
    <source>
        <dbReference type="ARBA" id="ARBA00023134"/>
    </source>
</evidence>
<dbReference type="GO" id="GO:0005525">
    <property type="term" value="F:GTP binding"/>
    <property type="evidence" value="ECO:0007669"/>
    <property type="project" value="UniProtKB-KW"/>
</dbReference>
<dbReference type="Gene3D" id="3.40.50.300">
    <property type="entry name" value="P-loop containing nucleotide triphosphate hydrolases"/>
    <property type="match status" value="2"/>
</dbReference>
<dbReference type="EMBL" id="JALJOQ010000061">
    <property type="protein sequence ID" value="KAK9803201.1"/>
    <property type="molecule type" value="Genomic_DNA"/>
</dbReference>
<dbReference type="Pfam" id="PF01926">
    <property type="entry name" value="MMR_HSR1"/>
    <property type="match status" value="2"/>
</dbReference>
<dbReference type="HAMAP" id="MF_00195">
    <property type="entry name" value="GTPase_Der"/>
    <property type="match status" value="1"/>
</dbReference>
<evidence type="ECO:0000259" key="8">
    <source>
        <dbReference type="PROSITE" id="PS51712"/>
    </source>
</evidence>
<dbReference type="CDD" id="cd01894">
    <property type="entry name" value="EngA1"/>
    <property type="match status" value="1"/>
</dbReference>
<accession>A0AAW1P2P6</accession>
<comment type="caution">
    <text evidence="9">The sequence shown here is derived from an EMBL/GenBank/DDBJ whole genome shotgun (WGS) entry which is preliminary data.</text>
</comment>
<dbReference type="AlphaFoldDB" id="A0AAW1P2P6"/>
<dbReference type="InterPro" id="IPR006073">
    <property type="entry name" value="GTP-bd"/>
</dbReference>
<dbReference type="PIRSF" id="PIRSF006485">
    <property type="entry name" value="GTP-binding_EngA"/>
    <property type="match status" value="1"/>
</dbReference>
<dbReference type="GO" id="GO:0042254">
    <property type="term" value="P:ribosome biogenesis"/>
    <property type="evidence" value="ECO:0007669"/>
    <property type="project" value="UniProtKB-KW"/>
</dbReference>
<evidence type="ECO:0000313" key="10">
    <source>
        <dbReference type="Proteomes" id="UP001465755"/>
    </source>
</evidence>
<dbReference type="PANTHER" id="PTHR43834">
    <property type="entry name" value="GTPASE DER"/>
    <property type="match status" value="1"/>
</dbReference>
<gene>
    <name evidence="9" type="ORF">WJX73_002761</name>
</gene>
<name>A0AAW1P2P6_9CHLO</name>
<dbReference type="FunFam" id="3.40.50.300:FF:000040">
    <property type="entry name" value="GTPase Der"/>
    <property type="match status" value="1"/>
</dbReference>
<reference evidence="9 10" key="1">
    <citation type="journal article" date="2024" name="Nat. Commun.">
        <title>Phylogenomics reveals the evolutionary origins of lichenization in chlorophyte algae.</title>
        <authorList>
            <person name="Puginier C."/>
            <person name="Libourel C."/>
            <person name="Otte J."/>
            <person name="Skaloud P."/>
            <person name="Haon M."/>
            <person name="Grisel S."/>
            <person name="Petersen M."/>
            <person name="Berrin J.G."/>
            <person name="Delaux P.M."/>
            <person name="Dal Grande F."/>
            <person name="Keller J."/>
        </authorList>
    </citation>
    <scope>NUCLEOTIDE SEQUENCE [LARGE SCALE GENOMIC DNA]</scope>
    <source>
        <strain evidence="9 10">SAG 2036</strain>
    </source>
</reference>
<dbReference type="PANTHER" id="PTHR43834:SF2">
    <property type="entry name" value="GTPASE DER"/>
    <property type="match status" value="1"/>
</dbReference>
<evidence type="ECO:0000256" key="3">
    <source>
        <dbReference type="ARBA" id="ARBA00022517"/>
    </source>
</evidence>
<keyword evidence="4 7" id="KW-0677">Repeat</keyword>
<evidence type="ECO:0000313" key="9">
    <source>
        <dbReference type="EMBL" id="KAK9803201.1"/>
    </source>
</evidence>
<dbReference type="PROSITE" id="PS51712">
    <property type="entry name" value="G_ENGA"/>
    <property type="match status" value="1"/>
</dbReference>
<dbReference type="InterPro" id="IPR031166">
    <property type="entry name" value="G_ENGA"/>
</dbReference>
<dbReference type="SUPFAM" id="SSF52540">
    <property type="entry name" value="P-loop containing nucleoside triphosphate hydrolases"/>
    <property type="match status" value="2"/>
</dbReference>
<feature type="domain" description="EngA-type G" evidence="8">
    <location>
        <begin position="223"/>
        <end position="411"/>
    </location>
</feature>
<keyword evidence="10" id="KW-1185">Reference proteome</keyword>
<evidence type="ECO:0000256" key="2">
    <source>
        <dbReference type="ARBA" id="ARBA00020953"/>
    </source>
</evidence>
<dbReference type="Proteomes" id="UP001465755">
    <property type="component" value="Unassembled WGS sequence"/>
</dbReference>
<dbReference type="FunFam" id="3.30.300.20:FF:000004">
    <property type="entry name" value="GTPase Der"/>
    <property type="match status" value="1"/>
</dbReference>
<dbReference type="NCBIfam" id="TIGR03594">
    <property type="entry name" value="GTPase_EngA"/>
    <property type="match status" value="1"/>
</dbReference>
<proteinExistence type="inferred from homology"/>
<dbReference type="PRINTS" id="PR00326">
    <property type="entry name" value="GTP1OBG"/>
</dbReference>
<protein>
    <recommendedName>
        <fullName evidence="2 7">GTPase Der</fullName>
    </recommendedName>
</protein>